<gene>
    <name evidence="2" type="ORF">J2Z71_001116</name>
</gene>
<feature type="coiled-coil region" evidence="1">
    <location>
        <begin position="7"/>
        <end position="51"/>
    </location>
</feature>
<organism evidence="2 3">
    <name type="scientific">Peptoniphilus stercorisuis</name>
    <dbReference type="NCBI Taxonomy" id="1436965"/>
    <lineage>
        <taxon>Bacteria</taxon>
        <taxon>Bacillati</taxon>
        <taxon>Bacillota</taxon>
        <taxon>Tissierellia</taxon>
        <taxon>Tissierellales</taxon>
        <taxon>Peptoniphilaceae</taxon>
        <taxon>Peptoniphilus</taxon>
    </lineage>
</organism>
<dbReference type="InterPro" id="IPR036322">
    <property type="entry name" value="WD40_repeat_dom_sf"/>
</dbReference>
<comment type="caution">
    <text evidence="2">The sequence shown here is derived from an EMBL/GenBank/DDBJ whole genome shotgun (WGS) entry which is preliminary data.</text>
</comment>
<evidence type="ECO:0000313" key="3">
    <source>
        <dbReference type="Proteomes" id="UP001519306"/>
    </source>
</evidence>
<accession>A0ABS4KCS0</accession>
<dbReference type="RefSeq" id="WP_210060865.1">
    <property type="nucleotide sequence ID" value="NZ_JAGGLJ010000009.1"/>
</dbReference>
<dbReference type="EMBL" id="JAGGLJ010000009">
    <property type="protein sequence ID" value="MBP2025573.1"/>
    <property type="molecule type" value="Genomic_DNA"/>
</dbReference>
<protein>
    <submittedName>
        <fullName evidence="2">Uncharacterized protein</fullName>
    </submittedName>
</protein>
<name>A0ABS4KCS0_9FIRM</name>
<dbReference type="SUPFAM" id="SSF50978">
    <property type="entry name" value="WD40 repeat-like"/>
    <property type="match status" value="1"/>
</dbReference>
<sequence length="393" mass="46502">MDLSLDKKDFKKNVKNLRENLNEIKKTGILEEDFEEKLEEIKKLEEKLLKDLIPYYRENTKDINKDKIEIIKLKEIGSIYIKGFLEKYLKINDNLYIISSSKKEVYFIYINKNLEIEISLPLEEIKDNIAYFYKINNNEIFIISLKGKTYKILIKNLEKLPNIKNDLEIIEIKNNFVDNFMGRSISLGKDIFLTESSESRINLFKLNSEINYFKDIYIDIENWTTFEKVKENHILVGTKDGKLYSIKFSENKFYILEKLEFDFNIRKIKVLEDESLIKNKVLILGDKGNLKILEIDEKINILKSFDNLKGNLFDVDSNRGTAIILSEDGVLYTIEENLGKWHLNKNYKKDLFYTNIIAKNNKEYLAMNLDLKFDLIKINRVTTAEDLWKVDLI</sequence>
<reference evidence="2 3" key="1">
    <citation type="submission" date="2021-03" db="EMBL/GenBank/DDBJ databases">
        <title>Genomic Encyclopedia of Type Strains, Phase IV (KMG-IV): sequencing the most valuable type-strain genomes for metagenomic binning, comparative biology and taxonomic classification.</title>
        <authorList>
            <person name="Goeker M."/>
        </authorList>
    </citation>
    <scope>NUCLEOTIDE SEQUENCE [LARGE SCALE GENOMIC DNA]</scope>
    <source>
        <strain evidence="2 3">DSM 27563</strain>
    </source>
</reference>
<evidence type="ECO:0000313" key="2">
    <source>
        <dbReference type="EMBL" id="MBP2025573.1"/>
    </source>
</evidence>
<keyword evidence="1" id="KW-0175">Coiled coil</keyword>
<dbReference type="Proteomes" id="UP001519306">
    <property type="component" value="Unassembled WGS sequence"/>
</dbReference>
<evidence type="ECO:0000256" key="1">
    <source>
        <dbReference type="SAM" id="Coils"/>
    </source>
</evidence>
<proteinExistence type="predicted"/>
<keyword evidence="3" id="KW-1185">Reference proteome</keyword>